<dbReference type="Proteomes" id="UP000664534">
    <property type="component" value="Unassembled WGS sequence"/>
</dbReference>
<accession>A0A8H3IRT8</accession>
<dbReference type="AlphaFoldDB" id="A0A8H3IRT8"/>
<sequence length="183" mass="20248">MTTIGGPASNLRSKRLSNKSFAFAVARKASPNGRFFNPETAEKPRSSVREYDKLPVRIWDHCYGLSSIGLVSALDDTRLEHPIPDPLYGVEFNLSAQGILFTAIDPAANQAILSKNELYYIPLQTYAEDSAPRPQQISVPNYDGMNSSPIFSADGKSAAFLRNKAPSDDFDQPRIFFNRISTT</sequence>
<protein>
    <submittedName>
        <fullName evidence="1">Uncharacterized protein</fullName>
    </submittedName>
</protein>
<evidence type="ECO:0000313" key="1">
    <source>
        <dbReference type="EMBL" id="CAF9929198.1"/>
    </source>
</evidence>
<comment type="caution">
    <text evidence="1">The sequence shown here is derived from an EMBL/GenBank/DDBJ whole genome shotgun (WGS) entry which is preliminary data.</text>
</comment>
<gene>
    <name evidence="1" type="ORF">IMSHALPRED_007849</name>
</gene>
<dbReference type="OrthoDB" id="416344at2759"/>
<keyword evidence="2" id="KW-1185">Reference proteome</keyword>
<name>A0A8H3IRT8_9LECA</name>
<evidence type="ECO:0000313" key="2">
    <source>
        <dbReference type="Proteomes" id="UP000664534"/>
    </source>
</evidence>
<proteinExistence type="predicted"/>
<reference evidence="1" key="1">
    <citation type="submission" date="2021-03" db="EMBL/GenBank/DDBJ databases">
        <authorList>
            <person name="Tagirdzhanova G."/>
        </authorList>
    </citation>
    <scope>NUCLEOTIDE SEQUENCE</scope>
</reference>
<dbReference type="EMBL" id="CAJPDT010000052">
    <property type="protein sequence ID" value="CAF9929198.1"/>
    <property type="molecule type" value="Genomic_DNA"/>
</dbReference>
<organism evidence="1 2">
    <name type="scientific">Imshaugia aleurites</name>
    <dbReference type="NCBI Taxonomy" id="172621"/>
    <lineage>
        <taxon>Eukaryota</taxon>
        <taxon>Fungi</taxon>
        <taxon>Dikarya</taxon>
        <taxon>Ascomycota</taxon>
        <taxon>Pezizomycotina</taxon>
        <taxon>Lecanoromycetes</taxon>
        <taxon>OSLEUM clade</taxon>
        <taxon>Lecanoromycetidae</taxon>
        <taxon>Lecanorales</taxon>
        <taxon>Lecanorineae</taxon>
        <taxon>Parmeliaceae</taxon>
        <taxon>Imshaugia</taxon>
    </lineage>
</organism>